<sequence length="63" mass="7596">MDVTHHTKKQMEKNNVMLSREGVTVELNQIPEEEYKDKTQSVLVDIWNHSTVPALKYRWRREK</sequence>
<evidence type="ECO:0000313" key="1">
    <source>
        <dbReference type="EMBL" id="KAI2382807.1"/>
    </source>
</evidence>
<accession>A0ACB8UPZ6</accession>
<organism evidence="1">
    <name type="scientific">Ophidiomyces ophidiicola</name>
    <dbReference type="NCBI Taxonomy" id="1387563"/>
    <lineage>
        <taxon>Eukaryota</taxon>
        <taxon>Fungi</taxon>
        <taxon>Dikarya</taxon>
        <taxon>Ascomycota</taxon>
        <taxon>Pezizomycotina</taxon>
        <taxon>Eurotiomycetes</taxon>
        <taxon>Eurotiomycetidae</taxon>
        <taxon>Onygenales</taxon>
        <taxon>Onygenaceae</taxon>
        <taxon>Ophidiomyces</taxon>
    </lineage>
</organism>
<name>A0ACB8UPZ6_9EURO</name>
<gene>
    <name evidence="1" type="ORF">LOY88_005703</name>
</gene>
<reference evidence="1" key="1">
    <citation type="journal article" date="2022" name="bioRxiv">
        <title>Population genetic analysis of Ophidiomyces ophidiicola, the causative agent of snake fungal disease, indicates recent introductions to the USA.</title>
        <authorList>
            <person name="Ladner J.T."/>
            <person name="Palmer J.M."/>
            <person name="Ettinger C.L."/>
            <person name="Stajich J.E."/>
            <person name="Farrell T.M."/>
            <person name="Glorioso B.M."/>
            <person name="Lawson B."/>
            <person name="Price S.J."/>
            <person name="Stengle A.G."/>
            <person name="Grear D.A."/>
            <person name="Lorch J.M."/>
        </authorList>
    </citation>
    <scope>NUCLEOTIDE SEQUENCE</scope>
    <source>
        <strain evidence="1">NWHC 24266-5</strain>
    </source>
</reference>
<dbReference type="EMBL" id="JALBCA010000108">
    <property type="protein sequence ID" value="KAI2382807.1"/>
    <property type="molecule type" value="Genomic_DNA"/>
</dbReference>
<proteinExistence type="predicted"/>
<protein>
    <submittedName>
        <fullName evidence="1">Uncharacterized protein</fullName>
    </submittedName>
</protein>
<comment type="caution">
    <text evidence="1">The sequence shown here is derived from an EMBL/GenBank/DDBJ whole genome shotgun (WGS) entry which is preliminary data.</text>
</comment>